<feature type="compositionally biased region" description="Pro residues" evidence="2">
    <location>
        <begin position="650"/>
        <end position="664"/>
    </location>
</feature>
<feature type="coiled-coil region" evidence="1">
    <location>
        <begin position="113"/>
        <end position="200"/>
    </location>
</feature>
<dbReference type="GO" id="GO:0000226">
    <property type="term" value="P:microtubule cytoskeleton organization"/>
    <property type="evidence" value="ECO:0007669"/>
    <property type="project" value="TreeGrafter"/>
</dbReference>
<name>A0A9P4NE80_9PEZI</name>
<accession>A0A9P4NE80</accession>
<feature type="region of interest" description="Disordered" evidence="2">
    <location>
        <begin position="249"/>
        <end position="292"/>
    </location>
</feature>
<dbReference type="GO" id="GO:0005739">
    <property type="term" value="C:mitochondrion"/>
    <property type="evidence" value="ECO:0007669"/>
    <property type="project" value="TreeGrafter"/>
</dbReference>
<feature type="region of interest" description="Disordered" evidence="2">
    <location>
        <begin position="1"/>
        <end position="88"/>
    </location>
</feature>
<sequence length="1357" mass="148521">MSSRDYFSDLGGFGSGQAQSSPSETPFHTPRPSMSRRSSRPSTSRGGSSSPPPMPSSSPPPLPGSASTSRHDDSFHSGMKMQDEDDILIDPRRFTPTLHNSLVSEILNLRRELDSKHKFIEDLESNLKNARDERDEIAKQFSHADKDRRAVRRQFQQLEHGTLAALEELAKDRDGAKESNVDLRTKLETAQKKVKIQEDDSERRHAIWEKEKHSWESEKRGFERRVHITETRLKAVLVELAAHHAAVQLHEDGIEHEEEDNTRDSGVGDESDTASVQCSPARKATHHRSLSASSRRSINRIYRFSTQSIAGFDGNKGNGVSLADELQLDEEDEDYAELEEEEDDFPEHEMKARRAMESRQSHRDEKAKRILGIMPEDHLGTLQQQLEFDMRKSRDRDSTFHQQLLRFQGPIANYVDTAVQFSPPPSPVAAPVLQDLEKIPEPLVPLSDDQLEEDQRRKRVSAPPLVDRGQQMSPNPDSPPSSKMVSTASQTLEDPLSPPATPKIVSPPDSPTDSFHKVPELVSIATQTESFEEAEFPPTVFSDLKRAPAPAPLPIPAIAIHPPGSAPPSPREALLPPGTKNISCQTGPDLLEMKSVSVQTEEIRTDQRLWRLPPHLLPSFISSSPPTPENGKQRTASERSPLAWSAGQDSPPPQDIPSSPPQMPSPTLVEQRYPGNNDNGPVGGDGPRRPFRNSSLFAGFDEGDDEVDRIEGDSKPASYQTPSASRSLKHMRHFGSTVSPVPEDKEVESKPRASESSDAAYSRSNSASGRTSLERQSFEGAGRGKLASLRSAGPSRQPSIRRSAMIQNGAAVHAQRSRTPSVGSVTSSQISNKSAGPPFPVPDRGSSRKLFPQSKSEGSQSPTPRGGGGLFCNRRGAPRQLTRKDSLRKVRSATVIHRSNSRNRNRSRSPPLNPLASNPISPSFPPLPKDHVLPPTKGYPFQRSGEKSLSISHPAGKPDVGKGSQGTVIDAIAATMVGEWMWKYVRRRKSFGVPETPQEVMGRPGTDGSVNVTGNGVRHKRWVWLSPYERAVMWSTKQPANNNALLGKSGRKLVIQSVLDVRDDTPLPKNHGISEPFNRSILILTPARALKFTAMSRERHYSWLTALSFLAHSPLLTPGLTNLPLPPEEPAEGDVRARGPSLQRAGIRDSVRIAKDKARPTPATRMWSGPASAGQRPSPTIHEYHGLEDRGNQPINDSAEAPTVPRFAHGRKRSATGPRLPSSSLRNFGYSQVPTPLFPSATSSEYGGTPSISAAGGSIYGGNSLIASARTSEASSSAVGRKNALEGVGTIRMEAFVEGRDGAVGRDSQDSNDVLGMDSSGRSSRRNNRFTGSGSDPRRSGMVYGDEFESFDPFCGF</sequence>
<feature type="compositionally biased region" description="Polar residues" evidence="2">
    <location>
        <begin position="16"/>
        <end position="26"/>
    </location>
</feature>
<organism evidence="4 5">
    <name type="scientific">Tothia fuscella</name>
    <dbReference type="NCBI Taxonomy" id="1048955"/>
    <lineage>
        <taxon>Eukaryota</taxon>
        <taxon>Fungi</taxon>
        <taxon>Dikarya</taxon>
        <taxon>Ascomycota</taxon>
        <taxon>Pezizomycotina</taxon>
        <taxon>Dothideomycetes</taxon>
        <taxon>Pleosporomycetidae</taxon>
        <taxon>Venturiales</taxon>
        <taxon>Cylindrosympodiaceae</taxon>
        <taxon>Tothia</taxon>
    </lineage>
</organism>
<keyword evidence="1" id="KW-0175">Coiled coil</keyword>
<feature type="compositionally biased region" description="Polar residues" evidence="2">
    <location>
        <begin position="853"/>
        <end position="863"/>
    </location>
</feature>
<comment type="caution">
    <text evidence="4">The sequence shown here is derived from an EMBL/GenBank/DDBJ whole genome shotgun (WGS) entry which is preliminary data.</text>
</comment>
<feature type="compositionally biased region" description="Basic and acidic residues" evidence="2">
    <location>
        <begin position="1182"/>
        <end position="1191"/>
    </location>
</feature>
<evidence type="ECO:0000256" key="1">
    <source>
        <dbReference type="SAM" id="Coils"/>
    </source>
</evidence>
<evidence type="ECO:0000313" key="5">
    <source>
        <dbReference type="Proteomes" id="UP000800235"/>
    </source>
</evidence>
<feature type="compositionally biased region" description="Polar residues" evidence="2">
    <location>
        <begin position="470"/>
        <end position="492"/>
    </location>
</feature>
<dbReference type="PANTHER" id="PTHR28190">
    <property type="entry name" value="NUCLEAR MIGRATION PROTEIN NUM1"/>
    <property type="match status" value="1"/>
</dbReference>
<feature type="compositionally biased region" description="Polar residues" evidence="2">
    <location>
        <begin position="817"/>
        <end position="834"/>
    </location>
</feature>
<feature type="domain" description="Pleckstrin homology" evidence="3">
    <location>
        <begin position="968"/>
        <end position="1113"/>
    </location>
</feature>
<dbReference type="InterPro" id="IPR053005">
    <property type="entry name" value="Nuclear_Pos-Cytoskel_Interact"/>
</dbReference>
<feature type="region of interest" description="Disordered" evidence="2">
    <location>
        <begin position="1121"/>
        <end position="1228"/>
    </location>
</feature>
<dbReference type="GO" id="GO:0015631">
    <property type="term" value="F:tubulin binding"/>
    <property type="evidence" value="ECO:0007669"/>
    <property type="project" value="TreeGrafter"/>
</dbReference>
<dbReference type="InterPro" id="IPR024774">
    <property type="entry name" value="PH_dom-Mcp5-type"/>
</dbReference>
<feature type="compositionally biased region" description="Basic and acidic residues" evidence="2">
    <location>
        <begin position="1146"/>
        <end position="1159"/>
    </location>
</feature>
<dbReference type="GO" id="GO:0005938">
    <property type="term" value="C:cell cortex"/>
    <property type="evidence" value="ECO:0007669"/>
    <property type="project" value="InterPro"/>
</dbReference>
<feature type="compositionally biased region" description="Polar residues" evidence="2">
    <location>
        <begin position="756"/>
        <end position="771"/>
    </location>
</feature>
<gene>
    <name evidence="4" type="ORF">EJ08DRAFT_703499</name>
</gene>
<dbReference type="EMBL" id="MU007145">
    <property type="protein sequence ID" value="KAF2417102.1"/>
    <property type="molecule type" value="Genomic_DNA"/>
</dbReference>
<dbReference type="PANTHER" id="PTHR28190:SF2">
    <property type="entry name" value="MIGRATION PROTEIN, PUTATIVE (AFU_ORTHOLOGUE AFUA_2G07730)-RELATED"/>
    <property type="match status" value="1"/>
</dbReference>
<protein>
    <recommendedName>
        <fullName evidence="3">Pleckstrin homology domain-containing protein</fullName>
    </recommendedName>
</protein>
<reference evidence="4" key="1">
    <citation type="journal article" date="2020" name="Stud. Mycol.">
        <title>101 Dothideomycetes genomes: a test case for predicting lifestyles and emergence of pathogens.</title>
        <authorList>
            <person name="Haridas S."/>
            <person name="Albert R."/>
            <person name="Binder M."/>
            <person name="Bloem J."/>
            <person name="Labutti K."/>
            <person name="Salamov A."/>
            <person name="Andreopoulos B."/>
            <person name="Baker S."/>
            <person name="Barry K."/>
            <person name="Bills G."/>
            <person name="Bluhm B."/>
            <person name="Cannon C."/>
            <person name="Castanera R."/>
            <person name="Culley D."/>
            <person name="Daum C."/>
            <person name="Ezra D."/>
            <person name="Gonzalez J."/>
            <person name="Henrissat B."/>
            <person name="Kuo A."/>
            <person name="Liang C."/>
            <person name="Lipzen A."/>
            <person name="Lutzoni F."/>
            <person name="Magnuson J."/>
            <person name="Mondo S."/>
            <person name="Nolan M."/>
            <person name="Ohm R."/>
            <person name="Pangilinan J."/>
            <person name="Park H.-J."/>
            <person name="Ramirez L."/>
            <person name="Alfaro M."/>
            <person name="Sun H."/>
            <person name="Tritt A."/>
            <person name="Yoshinaga Y."/>
            <person name="Zwiers L.-H."/>
            <person name="Turgeon B."/>
            <person name="Goodwin S."/>
            <person name="Spatafora J."/>
            <person name="Crous P."/>
            <person name="Grigoriev I."/>
        </authorList>
    </citation>
    <scope>NUCLEOTIDE SEQUENCE</scope>
    <source>
        <strain evidence="4">CBS 130266</strain>
    </source>
</reference>
<dbReference type="Proteomes" id="UP000800235">
    <property type="component" value="Unassembled WGS sequence"/>
</dbReference>
<feature type="region of interest" description="Disordered" evidence="2">
    <location>
        <begin position="443"/>
        <end position="516"/>
    </location>
</feature>
<proteinExistence type="predicted"/>
<evidence type="ECO:0000259" key="3">
    <source>
        <dbReference type="Pfam" id="PF12814"/>
    </source>
</evidence>
<feature type="compositionally biased region" description="Acidic residues" evidence="2">
    <location>
        <begin position="254"/>
        <end position="272"/>
    </location>
</feature>
<dbReference type="SUPFAM" id="SSF50729">
    <property type="entry name" value="PH domain-like"/>
    <property type="match status" value="1"/>
</dbReference>
<dbReference type="GO" id="GO:0005543">
    <property type="term" value="F:phospholipid binding"/>
    <property type="evidence" value="ECO:0007669"/>
    <property type="project" value="InterPro"/>
</dbReference>
<feature type="region of interest" description="Disordered" evidence="2">
    <location>
        <begin position="1300"/>
        <end position="1357"/>
    </location>
</feature>
<feature type="compositionally biased region" description="Pro residues" evidence="2">
    <location>
        <begin position="50"/>
        <end position="63"/>
    </location>
</feature>
<dbReference type="OrthoDB" id="2149224at2759"/>
<feature type="compositionally biased region" description="Low complexity" evidence="2">
    <location>
        <begin position="30"/>
        <end position="49"/>
    </location>
</feature>
<feature type="region of interest" description="Disordered" evidence="2">
    <location>
        <begin position="560"/>
        <end position="586"/>
    </location>
</feature>
<feature type="compositionally biased region" description="Polar residues" evidence="2">
    <location>
        <begin position="717"/>
        <end position="726"/>
    </location>
</feature>
<evidence type="ECO:0000256" key="2">
    <source>
        <dbReference type="SAM" id="MobiDB-lite"/>
    </source>
</evidence>
<evidence type="ECO:0000313" key="4">
    <source>
        <dbReference type="EMBL" id="KAF2417102.1"/>
    </source>
</evidence>
<feature type="compositionally biased region" description="Basic and acidic residues" evidence="2">
    <location>
        <begin position="742"/>
        <end position="755"/>
    </location>
</feature>
<feature type="region of interest" description="Disordered" evidence="2">
    <location>
        <begin position="616"/>
        <end position="963"/>
    </location>
</feature>
<feature type="compositionally biased region" description="Basic and acidic residues" evidence="2">
    <location>
        <begin position="1300"/>
        <end position="1309"/>
    </location>
</feature>
<keyword evidence="5" id="KW-1185">Reference proteome</keyword>
<dbReference type="Pfam" id="PF12814">
    <property type="entry name" value="Mcp5_PH"/>
    <property type="match status" value="1"/>
</dbReference>
<dbReference type="GO" id="GO:0032065">
    <property type="term" value="P:maintenance of protein location in cell cortex"/>
    <property type="evidence" value="ECO:0007669"/>
    <property type="project" value="InterPro"/>
</dbReference>